<feature type="compositionally biased region" description="Polar residues" evidence="8">
    <location>
        <begin position="336"/>
        <end position="346"/>
    </location>
</feature>
<name>A0AAW0E702_9AGAR</name>
<evidence type="ECO:0000256" key="8">
    <source>
        <dbReference type="SAM" id="MobiDB-lite"/>
    </source>
</evidence>
<evidence type="ECO:0000259" key="9">
    <source>
        <dbReference type="PROSITE" id="PS50157"/>
    </source>
</evidence>
<dbReference type="SUPFAM" id="SSF57667">
    <property type="entry name" value="beta-beta-alpha zinc fingers"/>
    <property type="match status" value="1"/>
</dbReference>
<comment type="caution">
    <text evidence="10">The sequence shown here is derived from an EMBL/GenBank/DDBJ whole genome shotgun (WGS) entry which is preliminary data.</text>
</comment>
<dbReference type="InterPro" id="IPR013087">
    <property type="entry name" value="Znf_C2H2_type"/>
</dbReference>
<dbReference type="PROSITE" id="PS50157">
    <property type="entry name" value="ZINC_FINGER_C2H2_2"/>
    <property type="match status" value="2"/>
</dbReference>
<gene>
    <name evidence="10" type="ORF">R3P38DRAFT_3168140</name>
</gene>
<dbReference type="Proteomes" id="UP001362999">
    <property type="component" value="Unassembled WGS sequence"/>
</dbReference>
<comment type="subcellular location">
    <subcellularLocation>
        <location evidence="1">Nucleus</location>
    </subcellularLocation>
</comment>
<proteinExistence type="predicted"/>
<keyword evidence="6" id="KW-0539">Nucleus</keyword>
<evidence type="ECO:0000313" key="11">
    <source>
        <dbReference type="Proteomes" id="UP001362999"/>
    </source>
</evidence>
<sequence length="442" mass="47895">MAFKCRQCPHREFISRAALIQHRQSPGHPCCTQCGKYCNSQEELEAHTASDHPEFACRKCKQNFLTQASLEDHYRGKAATIHPKCSRCGKGFFDAAANAEHLKAAHPIEDCSCNNPIYVDELQQHYLTSTSHPTCLTCTIGFKDDVALNAHNAEAHPECRCNLCDRQFPSEELVKSHFDVASVHPKCPICKLGFFDDRALKEHVLAAHTPPPPVGYVQVPAYKGTLAIEGPPLKLLPAPGKETNAIWNSTKNEIVATFNGSAVQPSSAFLHGDSLAKITTNELSKPANRGSEPPRSRLFEKAMEQNLVSSSQTSFNPFAETGDKVSDSPKPALWNATHNGVFSDSNSTNKISSASPKSSRSGSTVGFSERSSNASGITGVVVSSTGSSVDESIVSPPVTLRCMVCMGRPIKPTATMCGHIFCNQYVHFPGVLLISIFLGVEP</sequence>
<dbReference type="AlphaFoldDB" id="A0AAW0E702"/>
<accession>A0AAW0E702</accession>
<evidence type="ECO:0000256" key="1">
    <source>
        <dbReference type="ARBA" id="ARBA00004123"/>
    </source>
</evidence>
<keyword evidence="11" id="KW-1185">Reference proteome</keyword>
<dbReference type="SUPFAM" id="SSF57850">
    <property type="entry name" value="RING/U-box"/>
    <property type="match status" value="1"/>
</dbReference>
<protein>
    <recommendedName>
        <fullName evidence="9">C2H2-type domain-containing protein</fullName>
    </recommendedName>
</protein>
<dbReference type="EMBL" id="JAWWNJ010000003">
    <property type="protein sequence ID" value="KAK7059680.1"/>
    <property type="molecule type" value="Genomic_DNA"/>
</dbReference>
<feature type="region of interest" description="Disordered" evidence="8">
    <location>
        <begin position="310"/>
        <end position="372"/>
    </location>
</feature>
<keyword evidence="3" id="KW-0677">Repeat</keyword>
<dbReference type="Pfam" id="PF12874">
    <property type="entry name" value="zf-met"/>
    <property type="match status" value="1"/>
</dbReference>
<dbReference type="Gene3D" id="3.30.160.60">
    <property type="entry name" value="Classic Zinc Finger"/>
    <property type="match status" value="2"/>
</dbReference>
<dbReference type="GO" id="GO:0008270">
    <property type="term" value="F:zinc ion binding"/>
    <property type="evidence" value="ECO:0007669"/>
    <property type="project" value="UniProtKB-KW"/>
</dbReference>
<dbReference type="SMART" id="SM00355">
    <property type="entry name" value="ZnF_C2H2"/>
    <property type="match status" value="7"/>
</dbReference>
<keyword evidence="5" id="KW-0862">Zinc</keyword>
<dbReference type="PROSITE" id="PS00028">
    <property type="entry name" value="ZINC_FINGER_C2H2_1"/>
    <property type="match status" value="2"/>
</dbReference>
<evidence type="ECO:0000256" key="5">
    <source>
        <dbReference type="ARBA" id="ARBA00022833"/>
    </source>
</evidence>
<dbReference type="InterPro" id="IPR036236">
    <property type="entry name" value="Znf_C2H2_sf"/>
</dbReference>
<organism evidence="10 11">
    <name type="scientific">Favolaschia claudopus</name>
    <dbReference type="NCBI Taxonomy" id="2862362"/>
    <lineage>
        <taxon>Eukaryota</taxon>
        <taxon>Fungi</taxon>
        <taxon>Dikarya</taxon>
        <taxon>Basidiomycota</taxon>
        <taxon>Agaricomycotina</taxon>
        <taxon>Agaricomycetes</taxon>
        <taxon>Agaricomycetidae</taxon>
        <taxon>Agaricales</taxon>
        <taxon>Marasmiineae</taxon>
        <taxon>Mycenaceae</taxon>
        <taxon>Favolaschia</taxon>
    </lineage>
</organism>
<evidence type="ECO:0000256" key="4">
    <source>
        <dbReference type="ARBA" id="ARBA00022771"/>
    </source>
</evidence>
<reference evidence="10 11" key="1">
    <citation type="journal article" date="2024" name="J Genomics">
        <title>Draft genome sequencing and assembly of Favolaschia claudopus CIRM-BRFM 2984 isolated from oak limbs.</title>
        <authorList>
            <person name="Navarro D."/>
            <person name="Drula E."/>
            <person name="Chaduli D."/>
            <person name="Cazenave R."/>
            <person name="Ahrendt S."/>
            <person name="Wang J."/>
            <person name="Lipzen A."/>
            <person name="Daum C."/>
            <person name="Barry K."/>
            <person name="Grigoriev I.V."/>
            <person name="Favel A."/>
            <person name="Rosso M.N."/>
            <person name="Martin F."/>
        </authorList>
    </citation>
    <scope>NUCLEOTIDE SEQUENCE [LARGE SCALE GENOMIC DNA]</scope>
    <source>
        <strain evidence="10 11">CIRM-BRFM 2984</strain>
    </source>
</reference>
<evidence type="ECO:0000256" key="6">
    <source>
        <dbReference type="ARBA" id="ARBA00023242"/>
    </source>
</evidence>
<keyword evidence="4 7" id="KW-0863">Zinc-finger</keyword>
<feature type="domain" description="C2H2-type" evidence="9">
    <location>
        <begin position="83"/>
        <end position="111"/>
    </location>
</feature>
<dbReference type="PANTHER" id="PTHR24406">
    <property type="entry name" value="TRANSCRIPTIONAL REPRESSOR CTCFL-RELATED"/>
    <property type="match status" value="1"/>
</dbReference>
<dbReference type="GO" id="GO:0005634">
    <property type="term" value="C:nucleus"/>
    <property type="evidence" value="ECO:0007669"/>
    <property type="project" value="UniProtKB-SubCell"/>
</dbReference>
<feature type="domain" description="C2H2-type" evidence="9">
    <location>
        <begin position="55"/>
        <end position="82"/>
    </location>
</feature>
<keyword evidence="2" id="KW-0479">Metal-binding</keyword>
<dbReference type="InterPro" id="IPR050888">
    <property type="entry name" value="ZnF_C2H2-type_TF"/>
</dbReference>
<evidence type="ECO:0000256" key="3">
    <source>
        <dbReference type="ARBA" id="ARBA00022737"/>
    </source>
</evidence>
<evidence type="ECO:0000256" key="7">
    <source>
        <dbReference type="PROSITE-ProRule" id="PRU00042"/>
    </source>
</evidence>
<feature type="compositionally biased region" description="Low complexity" evidence="8">
    <location>
        <begin position="347"/>
        <end position="363"/>
    </location>
</feature>
<evidence type="ECO:0000313" key="10">
    <source>
        <dbReference type="EMBL" id="KAK7059680.1"/>
    </source>
</evidence>
<evidence type="ECO:0000256" key="2">
    <source>
        <dbReference type="ARBA" id="ARBA00022723"/>
    </source>
</evidence>